<dbReference type="RefSeq" id="WP_184322427.1">
    <property type="nucleotide sequence ID" value="NZ_JAFFZU010000003.1"/>
</dbReference>
<sequence length="50" mass="5690">MTAGANDQKINGTAVFQPGHFMDTVISGERPGSRIQRTQLYDWVENEEFF</sequence>
<gene>
    <name evidence="1" type="ORF">JTJ32_09615</name>
</gene>
<accession>A0ABS4C5B7</accession>
<evidence type="ECO:0000313" key="2">
    <source>
        <dbReference type="Proteomes" id="UP000673197"/>
    </source>
</evidence>
<reference evidence="1 2" key="1">
    <citation type="journal article" date="2022" name="Syst. Appl. Microbiol.">
        <title>Pseudomonas alliivorans sp. nov., a plant-pathogenic bacterium isolated from onion foliage in Georgia, USA.</title>
        <authorList>
            <person name="Zhao M."/>
            <person name="Tyson C."/>
            <person name="Chen H.C."/>
            <person name="Paudel S."/>
            <person name="Gitaitis R."/>
            <person name="Kvitko B."/>
            <person name="Dutta B."/>
        </authorList>
    </citation>
    <scope>NUCLEOTIDE SEQUENCE [LARGE SCALE GENOMIC DNA]</scope>
    <source>
        <strain evidence="1 2">20GA0068</strain>
    </source>
</reference>
<keyword evidence="2" id="KW-1185">Reference proteome</keyword>
<comment type="caution">
    <text evidence="1">The sequence shown here is derived from an EMBL/GenBank/DDBJ whole genome shotgun (WGS) entry which is preliminary data.</text>
</comment>
<protein>
    <submittedName>
        <fullName evidence="1">Uncharacterized protein</fullName>
    </submittedName>
</protein>
<organism evidence="1 2">
    <name type="scientific">Pseudomonas alliivorans</name>
    <dbReference type="NCBI Taxonomy" id="2810613"/>
    <lineage>
        <taxon>Bacteria</taxon>
        <taxon>Pseudomonadati</taxon>
        <taxon>Pseudomonadota</taxon>
        <taxon>Gammaproteobacteria</taxon>
        <taxon>Pseudomonadales</taxon>
        <taxon>Pseudomonadaceae</taxon>
        <taxon>Pseudomonas</taxon>
    </lineage>
</organism>
<dbReference type="Proteomes" id="UP000673197">
    <property type="component" value="Unassembled WGS sequence"/>
</dbReference>
<proteinExistence type="predicted"/>
<evidence type="ECO:0000313" key="1">
    <source>
        <dbReference type="EMBL" id="MBP0945585.1"/>
    </source>
</evidence>
<dbReference type="EMBL" id="JAFFZW010000003">
    <property type="protein sequence ID" value="MBP0945585.1"/>
    <property type="molecule type" value="Genomic_DNA"/>
</dbReference>
<name>A0ABS4C5B7_9PSED</name>